<keyword evidence="3" id="KW-1185">Reference proteome</keyword>
<sequence>MIYVKLVTHSETTSEGRKKKCTRKYDAYHHCLFCPPGKNVFCNFSKHLAIQKHQHEPEVREIKRLEPTDTDSKEDAELKLKERKRKIALLRFRGDHEHNIDVLKKKRGEVVLGRRFNSGQFDVTHYGPCPICFEWLQLKLISRHECPGACDGPTHSQRALITRSLVISGRITEEASMPLVKEVFSIMLFDEVGKTARADALIVCLGNQALARNVGNKLMRGNYTSSVMRLASNLLLHLRKDPVQKIAPPSPGSPGCSNKNDMWDYIRPQHFDRCVKAALATAFQDGDDLNELDAPSNAIKIGYDLKRMCNLKMGIAIRARNAGTREECRDFMDLMQSEWSTRVTKLARVRLAERQYNLKQQLPKPDDLVQMNNFLTKELSNFDLSLSTLDNYRTAVQLVEAKLISYNRRRCGEVQAMRLCSYEQRKCGVSDLDEQLTRDLTDFEKHLLESQEVIVIRGKTGRGVPVLVPAECSAVLKFLTDAEVRRDVGIHPENKYVFAASRGFGVVRGYECLSKVCQRASLSHPGRITSVTLRKYMATISQVVNLSRSELDWVCDHLGHTVDVHRTHYRARSDVIERIEVAKLLLIQDKGIVNQFVGKTLQDIQFSDIVFPPESPDQHHNPPQASPPQASPLQASPLQDGLLEGLMRMKQMTASVRSLIWMKS</sequence>
<dbReference type="OMA" id="EAYELEW"/>
<dbReference type="OrthoDB" id="10055248at2759"/>
<reference evidence="2" key="1">
    <citation type="submission" date="2022-11" db="UniProtKB">
        <authorList>
            <consortium name="EnsemblMetazoa"/>
        </authorList>
    </citation>
    <scope>IDENTIFICATION</scope>
</reference>
<accession>A0A914AIC2</accession>
<dbReference type="PANTHER" id="PTHR33480">
    <property type="entry name" value="SET DOMAIN-CONTAINING PROTEIN-RELATED"/>
    <property type="match status" value="1"/>
</dbReference>
<dbReference type="GeneID" id="119733978"/>
<evidence type="ECO:0000313" key="3">
    <source>
        <dbReference type="Proteomes" id="UP000887568"/>
    </source>
</evidence>
<dbReference type="RefSeq" id="XP_038063286.1">
    <property type="nucleotide sequence ID" value="XM_038207358.1"/>
</dbReference>
<protein>
    <submittedName>
        <fullName evidence="2">Uncharacterized protein</fullName>
    </submittedName>
</protein>
<dbReference type="Proteomes" id="UP000887568">
    <property type="component" value="Unplaced"/>
</dbReference>
<organism evidence="2 3">
    <name type="scientific">Patiria miniata</name>
    <name type="common">Bat star</name>
    <name type="synonym">Asterina miniata</name>
    <dbReference type="NCBI Taxonomy" id="46514"/>
    <lineage>
        <taxon>Eukaryota</taxon>
        <taxon>Metazoa</taxon>
        <taxon>Echinodermata</taxon>
        <taxon>Eleutherozoa</taxon>
        <taxon>Asterozoa</taxon>
        <taxon>Asteroidea</taxon>
        <taxon>Valvatacea</taxon>
        <taxon>Valvatida</taxon>
        <taxon>Asterinidae</taxon>
        <taxon>Patiria</taxon>
    </lineage>
</organism>
<feature type="region of interest" description="Disordered" evidence="1">
    <location>
        <begin position="612"/>
        <end position="636"/>
    </location>
</feature>
<evidence type="ECO:0000313" key="2">
    <source>
        <dbReference type="EnsemblMetazoa" id="XP_038063286.1"/>
    </source>
</evidence>
<proteinExistence type="predicted"/>
<dbReference type="PANTHER" id="PTHR33480:SF1">
    <property type="entry name" value="TYR RECOMBINASE DOMAIN-CONTAINING PROTEIN"/>
    <property type="match status" value="1"/>
</dbReference>
<dbReference type="EnsemblMetazoa" id="XM_038207358.1">
    <property type="protein sequence ID" value="XP_038063286.1"/>
    <property type="gene ID" value="LOC119733978"/>
</dbReference>
<evidence type="ECO:0000256" key="1">
    <source>
        <dbReference type="SAM" id="MobiDB-lite"/>
    </source>
</evidence>
<name>A0A914AIC2_PATMI</name>
<dbReference type="AlphaFoldDB" id="A0A914AIC2"/>